<evidence type="ECO:0000313" key="8">
    <source>
        <dbReference type="EMBL" id="TLU61102.1"/>
    </source>
</evidence>
<reference evidence="8 9" key="1">
    <citation type="submission" date="2019-05" db="EMBL/GenBank/DDBJ databases">
        <title>Genome sequences of Thalassotalea litorea 1K03283.</title>
        <authorList>
            <person name="Zhang D."/>
        </authorList>
    </citation>
    <scope>NUCLEOTIDE SEQUENCE [LARGE SCALE GENOMIC DNA]</scope>
    <source>
        <strain evidence="8 9">MCCC 1K03283</strain>
    </source>
</reference>
<evidence type="ECO:0000256" key="5">
    <source>
        <dbReference type="PROSITE-ProRule" id="PRU01248"/>
    </source>
</evidence>
<sequence>MKTSPFLENIRQVLRTRHYSIQTEKTYLTWIKRFILFNQKRHPEDMGEEEVNRFLTHLALNRRVTSSTQNLALCAIVFMYKHVLNRELVLLDDAIRAKAPKRVPVVLSSDEAIRLISLMPSPYQLMFSILYGCGLRKAELLRLRVKDIDFDNNSIFIFRGKGKKDRVTMLPQSLIPKLKAQIKVVESIHQKDIAEGEGKTSLPSGLARKYPYAITELKWQYLFPSTNRCKHPTDGYYCRHHLHWTTLTKILRKAVIDSGITKHVTAHTFRHSFATQLLLNGSDIRTVQELLGHNDLKTTQIYTHVIGTHSSGTLSPIDRDHLMQKVHSTITDKES</sequence>
<dbReference type="Gene3D" id="1.10.443.10">
    <property type="entry name" value="Intergrase catalytic core"/>
    <property type="match status" value="1"/>
</dbReference>
<evidence type="ECO:0000313" key="9">
    <source>
        <dbReference type="Proteomes" id="UP000307790"/>
    </source>
</evidence>
<dbReference type="InterPro" id="IPR002104">
    <property type="entry name" value="Integrase_catalytic"/>
</dbReference>
<proteinExistence type="inferred from homology"/>
<dbReference type="InterPro" id="IPR010998">
    <property type="entry name" value="Integrase_recombinase_N"/>
</dbReference>
<dbReference type="InterPro" id="IPR011010">
    <property type="entry name" value="DNA_brk_join_enz"/>
</dbReference>
<keyword evidence="4" id="KW-0233">DNA recombination</keyword>
<evidence type="ECO:0000256" key="4">
    <source>
        <dbReference type="ARBA" id="ARBA00023172"/>
    </source>
</evidence>
<evidence type="ECO:0000259" key="7">
    <source>
        <dbReference type="PROSITE" id="PS51900"/>
    </source>
</evidence>
<dbReference type="EMBL" id="VCBC01000019">
    <property type="protein sequence ID" value="TLU61102.1"/>
    <property type="molecule type" value="Genomic_DNA"/>
</dbReference>
<accession>A0A5R9IIE6</accession>
<dbReference type="RefSeq" id="WP_138321364.1">
    <property type="nucleotide sequence ID" value="NZ_VCBC01000019.1"/>
</dbReference>
<comment type="similarity">
    <text evidence="1">Belongs to the 'phage' integrase family.</text>
</comment>
<keyword evidence="3 5" id="KW-0238">DNA-binding</keyword>
<dbReference type="AlphaFoldDB" id="A0A5R9IIE6"/>
<dbReference type="Pfam" id="PF13495">
    <property type="entry name" value="Phage_int_SAM_4"/>
    <property type="match status" value="1"/>
</dbReference>
<dbReference type="PANTHER" id="PTHR30349">
    <property type="entry name" value="PHAGE INTEGRASE-RELATED"/>
    <property type="match status" value="1"/>
</dbReference>
<evidence type="ECO:0000256" key="3">
    <source>
        <dbReference type="ARBA" id="ARBA00023125"/>
    </source>
</evidence>
<dbReference type="GO" id="GO:0006310">
    <property type="term" value="P:DNA recombination"/>
    <property type="evidence" value="ECO:0007669"/>
    <property type="project" value="UniProtKB-KW"/>
</dbReference>
<keyword evidence="9" id="KW-1185">Reference proteome</keyword>
<dbReference type="InterPro" id="IPR004107">
    <property type="entry name" value="Integrase_SAM-like_N"/>
</dbReference>
<dbReference type="NCBIfam" id="TIGR02249">
    <property type="entry name" value="integrase_gron"/>
    <property type="match status" value="1"/>
</dbReference>
<dbReference type="PROSITE" id="PS51900">
    <property type="entry name" value="CB"/>
    <property type="match status" value="1"/>
</dbReference>
<dbReference type="Pfam" id="PF00589">
    <property type="entry name" value="Phage_integrase"/>
    <property type="match status" value="1"/>
</dbReference>
<keyword evidence="2" id="KW-0229">DNA integration</keyword>
<dbReference type="OrthoDB" id="9801717at2"/>
<dbReference type="InterPro" id="IPR050090">
    <property type="entry name" value="Tyrosine_recombinase_XerCD"/>
</dbReference>
<dbReference type="InterPro" id="IPR044068">
    <property type="entry name" value="CB"/>
</dbReference>
<dbReference type="PANTHER" id="PTHR30349:SF64">
    <property type="entry name" value="PROPHAGE INTEGRASE INTD-RELATED"/>
    <property type="match status" value="1"/>
</dbReference>
<comment type="caution">
    <text evidence="8">The sequence shown here is derived from an EMBL/GenBank/DDBJ whole genome shotgun (WGS) entry which is preliminary data.</text>
</comment>
<dbReference type="InterPro" id="IPR013762">
    <property type="entry name" value="Integrase-like_cat_sf"/>
</dbReference>
<dbReference type="InterPro" id="IPR011946">
    <property type="entry name" value="Integrase_integron-type"/>
</dbReference>
<dbReference type="GO" id="GO:0003677">
    <property type="term" value="F:DNA binding"/>
    <property type="evidence" value="ECO:0007669"/>
    <property type="project" value="UniProtKB-UniRule"/>
</dbReference>
<dbReference type="SUPFAM" id="SSF56349">
    <property type="entry name" value="DNA breaking-rejoining enzymes"/>
    <property type="match status" value="1"/>
</dbReference>
<dbReference type="Gene3D" id="1.10.150.130">
    <property type="match status" value="1"/>
</dbReference>
<dbReference type="PROSITE" id="PS51898">
    <property type="entry name" value="TYR_RECOMBINASE"/>
    <property type="match status" value="1"/>
</dbReference>
<feature type="domain" description="Core-binding (CB)" evidence="7">
    <location>
        <begin position="1"/>
        <end position="84"/>
    </location>
</feature>
<gene>
    <name evidence="8" type="ORF">FE810_15635</name>
</gene>
<evidence type="ECO:0000256" key="1">
    <source>
        <dbReference type="ARBA" id="ARBA00008857"/>
    </source>
</evidence>
<name>A0A5R9IIE6_9GAMM</name>
<dbReference type="GO" id="GO:0015074">
    <property type="term" value="P:DNA integration"/>
    <property type="evidence" value="ECO:0007669"/>
    <property type="project" value="UniProtKB-KW"/>
</dbReference>
<organism evidence="8 9">
    <name type="scientific">Thalassotalea litorea</name>
    <dbReference type="NCBI Taxonomy" id="2020715"/>
    <lineage>
        <taxon>Bacteria</taxon>
        <taxon>Pseudomonadati</taxon>
        <taxon>Pseudomonadota</taxon>
        <taxon>Gammaproteobacteria</taxon>
        <taxon>Alteromonadales</taxon>
        <taxon>Colwelliaceae</taxon>
        <taxon>Thalassotalea</taxon>
    </lineage>
</organism>
<feature type="domain" description="Tyr recombinase" evidence="6">
    <location>
        <begin position="102"/>
        <end position="315"/>
    </location>
</feature>
<protein>
    <submittedName>
        <fullName evidence="8">Integron integrase</fullName>
    </submittedName>
</protein>
<evidence type="ECO:0000259" key="6">
    <source>
        <dbReference type="PROSITE" id="PS51898"/>
    </source>
</evidence>
<dbReference type="Proteomes" id="UP000307790">
    <property type="component" value="Unassembled WGS sequence"/>
</dbReference>
<evidence type="ECO:0000256" key="2">
    <source>
        <dbReference type="ARBA" id="ARBA00022908"/>
    </source>
</evidence>